<dbReference type="Pfam" id="PF01850">
    <property type="entry name" value="PIN"/>
    <property type="match status" value="1"/>
</dbReference>
<dbReference type="Proteomes" id="UP000198894">
    <property type="component" value="Unassembled WGS sequence"/>
</dbReference>
<dbReference type="AlphaFoldDB" id="A0A1G8IXH4"/>
<accession>A0A1G8IXH4</accession>
<organism evidence="2 3">
    <name type="scientific">Mesorhizobium muleiense</name>
    <dbReference type="NCBI Taxonomy" id="1004279"/>
    <lineage>
        <taxon>Bacteria</taxon>
        <taxon>Pseudomonadati</taxon>
        <taxon>Pseudomonadota</taxon>
        <taxon>Alphaproteobacteria</taxon>
        <taxon>Hyphomicrobiales</taxon>
        <taxon>Phyllobacteriaceae</taxon>
        <taxon>Mesorhizobium</taxon>
    </lineage>
</organism>
<evidence type="ECO:0000313" key="3">
    <source>
        <dbReference type="Proteomes" id="UP000198894"/>
    </source>
</evidence>
<gene>
    <name evidence="2" type="ORF">SAMN05428953_101521</name>
</gene>
<reference evidence="3" key="1">
    <citation type="submission" date="2016-10" db="EMBL/GenBank/DDBJ databases">
        <authorList>
            <person name="Varghese N."/>
            <person name="Submissions S."/>
        </authorList>
    </citation>
    <scope>NUCLEOTIDE SEQUENCE [LARGE SCALE GENOMIC DNA]</scope>
    <source>
        <strain evidence="3">CGMCC 1.11022</strain>
    </source>
</reference>
<dbReference type="Gene3D" id="3.40.50.1010">
    <property type="entry name" value="5'-nuclease"/>
    <property type="match status" value="1"/>
</dbReference>
<dbReference type="EMBL" id="FNEE01000001">
    <property type="protein sequence ID" value="SDI23684.1"/>
    <property type="molecule type" value="Genomic_DNA"/>
</dbReference>
<proteinExistence type="predicted"/>
<dbReference type="InterPro" id="IPR029060">
    <property type="entry name" value="PIN-like_dom_sf"/>
</dbReference>
<dbReference type="RefSeq" id="WP_023800786.1">
    <property type="nucleotide sequence ID" value="NZ_FNEE01000001.1"/>
</dbReference>
<dbReference type="InterPro" id="IPR002716">
    <property type="entry name" value="PIN_dom"/>
</dbReference>
<feature type="domain" description="PIN" evidence="1">
    <location>
        <begin position="4"/>
        <end position="117"/>
    </location>
</feature>
<evidence type="ECO:0000313" key="2">
    <source>
        <dbReference type="EMBL" id="SDI23684.1"/>
    </source>
</evidence>
<dbReference type="SUPFAM" id="SSF88723">
    <property type="entry name" value="PIN domain-like"/>
    <property type="match status" value="1"/>
</dbReference>
<sequence length="127" mass="13421">MKAYVMDSSAALAILLNEKGTDVALGFAPDAQFSSVNAAEIIAKLIDKGRSMEEAADDLASLGMPVAAFDEMMGIAAGQLRELTRHRGLSLGDRACLALAIRENAIAVTADRGWGDLDIGCKIELIR</sequence>
<dbReference type="CDD" id="cd18682">
    <property type="entry name" value="PIN_VapC-like"/>
    <property type="match status" value="1"/>
</dbReference>
<name>A0A1G8IXH4_9HYPH</name>
<keyword evidence="3" id="KW-1185">Reference proteome</keyword>
<protein>
    <submittedName>
        <fullName evidence="2">PIN domain nuclease, a component of toxin-antitoxin system (PIN domain)</fullName>
    </submittedName>
</protein>
<evidence type="ECO:0000259" key="1">
    <source>
        <dbReference type="Pfam" id="PF01850"/>
    </source>
</evidence>